<dbReference type="Pfam" id="PF19817">
    <property type="entry name" value="DUF6300"/>
    <property type="match status" value="1"/>
</dbReference>
<reference evidence="1 2" key="1">
    <citation type="submission" date="2024-09" db="EMBL/GenBank/DDBJ databases">
        <authorList>
            <person name="Sun Q."/>
            <person name="Mori K."/>
        </authorList>
    </citation>
    <scope>NUCLEOTIDE SEQUENCE [LARGE SCALE GENOMIC DNA]</scope>
    <source>
        <strain evidence="1 2">JCM 3143</strain>
    </source>
</reference>
<dbReference type="RefSeq" id="WP_344997771.1">
    <property type="nucleotide sequence ID" value="NZ_BAAAXV010000009.1"/>
</dbReference>
<accession>A0ABV5S5N1</accession>
<organism evidence="1 2">
    <name type="scientific">Nonomuraea helvata</name>
    <dbReference type="NCBI Taxonomy" id="37484"/>
    <lineage>
        <taxon>Bacteria</taxon>
        <taxon>Bacillati</taxon>
        <taxon>Actinomycetota</taxon>
        <taxon>Actinomycetes</taxon>
        <taxon>Streptosporangiales</taxon>
        <taxon>Streptosporangiaceae</taxon>
        <taxon>Nonomuraea</taxon>
    </lineage>
</organism>
<protein>
    <submittedName>
        <fullName evidence="1">DUF6300 family protein</fullName>
    </submittedName>
</protein>
<comment type="caution">
    <text evidence="1">The sequence shown here is derived from an EMBL/GenBank/DDBJ whole genome shotgun (WGS) entry which is preliminary data.</text>
</comment>
<evidence type="ECO:0000313" key="1">
    <source>
        <dbReference type="EMBL" id="MFB9626987.1"/>
    </source>
</evidence>
<dbReference type="EMBL" id="JBHMBW010000026">
    <property type="protein sequence ID" value="MFB9626987.1"/>
    <property type="molecule type" value="Genomic_DNA"/>
</dbReference>
<proteinExistence type="predicted"/>
<keyword evidence="2" id="KW-1185">Reference proteome</keyword>
<dbReference type="InterPro" id="IPR046267">
    <property type="entry name" value="DUF6300"/>
</dbReference>
<evidence type="ECO:0000313" key="2">
    <source>
        <dbReference type="Proteomes" id="UP001589532"/>
    </source>
</evidence>
<sequence>MRRIDVVTTDDAPACPRCGGEGLLWARVPHSWENAAGERVDGLSGVVLCPGCDARTPHAAALITWFHVNGRTDDEDAEFVRLLVEWATSVFVPELDEQALEEEVERWRRDSR</sequence>
<name>A0ABV5S5N1_9ACTN</name>
<gene>
    <name evidence="1" type="ORF">ACFFSA_28215</name>
</gene>
<dbReference type="Proteomes" id="UP001589532">
    <property type="component" value="Unassembled WGS sequence"/>
</dbReference>